<comment type="caution">
    <text evidence="1">The sequence shown here is derived from an EMBL/GenBank/DDBJ whole genome shotgun (WGS) entry which is preliminary data.</text>
</comment>
<name>A0A552UJU6_9SPHN</name>
<dbReference type="EMBL" id="VJWA01000001">
    <property type="protein sequence ID" value="TRW18441.1"/>
    <property type="molecule type" value="Genomic_DNA"/>
</dbReference>
<keyword evidence="2" id="KW-1185">Reference proteome</keyword>
<dbReference type="NCBIfam" id="TIGR02595">
    <property type="entry name" value="PEP_CTERM"/>
    <property type="match status" value="1"/>
</dbReference>
<proteinExistence type="predicted"/>
<dbReference type="AlphaFoldDB" id="A0A552UJU6"/>
<gene>
    <name evidence="1" type="ORF">FMM06_07360</name>
</gene>
<sequence length="152" mass="16145">MSYAPVAYAAAPPRVIGLDGYNAFDPRNAITFSLAYGFTPSPGATRGVTRLHIYSYDRSQIIYDSGFVAPDTLDFTVPALTARFGENLGVLVSFDNLVEGTGGLLGLPTTARFSMLTGGIIFAGVPEPMTWAMLVVGFGAVGVAVRRRYVPT</sequence>
<dbReference type="Proteomes" id="UP000317894">
    <property type="component" value="Unassembled WGS sequence"/>
</dbReference>
<dbReference type="NCBIfam" id="NF035944">
    <property type="entry name" value="PEPxxWA-CTERM"/>
    <property type="match status" value="1"/>
</dbReference>
<accession>A0A552UJU6</accession>
<protein>
    <submittedName>
        <fullName evidence="1">PEP-CTERM sorting domain-containing protein</fullName>
    </submittedName>
</protein>
<organism evidence="1 2">
    <name type="scientific">Glacieibacterium frigidum</name>
    <dbReference type="NCBI Taxonomy" id="2593303"/>
    <lineage>
        <taxon>Bacteria</taxon>
        <taxon>Pseudomonadati</taxon>
        <taxon>Pseudomonadota</taxon>
        <taxon>Alphaproteobacteria</taxon>
        <taxon>Sphingomonadales</taxon>
        <taxon>Sphingosinicellaceae</taxon>
        <taxon>Glacieibacterium</taxon>
    </lineage>
</organism>
<reference evidence="1 2" key="1">
    <citation type="submission" date="2019-07" db="EMBL/GenBank/DDBJ databases">
        <title>Novel species isolated from glacier.</title>
        <authorList>
            <person name="Liu Q."/>
            <person name="Xin Y.-H."/>
        </authorList>
    </citation>
    <scope>NUCLEOTIDE SEQUENCE [LARGE SCALE GENOMIC DNA]</scope>
    <source>
        <strain evidence="1 2">LB1R16</strain>
    </source>
</reference>
<dbReference type="InterPro" id="IPR013424">
    <property type="entry name" value="Ice-binding_C"/>
</dbReference>
<evidence type="ECO:0000313" key="1">
    <source>
        <dbReference type="EMBL" id="TRW18441.1"/>
    </source>
</evidence>
<evidence type="ECO:0000313" key="2">
    <source>
        <dbReference type="Proteomes" id="UP000317894"/>
    </source>
</evidence>